<evidence type="ECO:0000259" key="3">
    <source>
        <dbReference type="Pfam" id="PF07282"/>
    </source>
</evidence>
<protein>
    <recommendedName>
        <fullName evidence="3">Cas12f1-like TNB domain-containing protein</fullName>
    </recommendedName>
</protein>
<feature type="compositionally biased region" description="Pro residues" evidence="2">
    <location>
        <begin position="409"/>
        <end position="424"/>
    </location>
</feature>
<feature type="region of interest" description="Disordered" evidence="2">
    <location>
        <begin position="541"/>
        <end position="571"/>
    </location>
</feature>
<proteinExistence type="predicted"/>
<feature type="region of interest" description="Disordered" evidence="2">
    <location>
        <begin position="407"/>
        <end position="441"/>
    </location>
</feature>
<dbReference type="Gene3D" id="3.40.50.1010">
    <property type="entry name" value="5'-nuclease"/>
    <property type="match status" value="1"/>
</dbReference>
<dbReference type="GO" id="GO:0003677">
    <property type="term" value="F:DNA binding"/>
    <property type="evidence" value="ECO:0007669"/>
    <property type="project" value="UniProtKB-KW"/>
</dbReference>
<dbReference type="InterPro" id="IPR029060">
    <property type="entry name" value="PIN-like_dom_sf"/>
</dbReference>
<evidence type="ECO:0000256" key="2">
    <source>
        <dbReference type="SAM" id="MobiDB-lite"/>
    </source>
</evidence>
<feature type="region of interest" description="Disordered" evidence="2">
    <location>
        <begin position="983"/>
        <end position="1011"/>
    </location>
</feature>
<dbReference type="SUPFAM" id="SSF88723">
    <property type="entry name" value="PIN domain-like"/>
    <property type="match status" value="1"/>
</dbReference>
<sequence length="1290" mass="145673">MGIPFLWPFVKKNGYLPKLLPQCPQNSRPPDTTYLVDILGAFYPLIRRTFLNHGETPNSVFEKGLRNLRFPPATTVLYMDGPTPEEKRNTREVRQTRCTAGLLNADASLQEMEQLHQQGKKLKKSHFRKLNKAFNAAFYFSAAQRSSLSRYLREKGWIVIDCPSEADVQIALDCKTDDVVVSCDSDSLIHESSITTIWRPLARGEYLEYHIPSILEELDLSRVSLTALGIVCRNDYTSNLKQMGLATNYKILKDLEGEDVSLDVEELVRSYMTHPQVVRKSPAMAHFDSALKVFAYQQFTLWDPSQDNAPREPYPVLGELLTRRRNLQKELKSKSESRAHGSSTPHTSDDEHSFNRYSTVDRAPESPPPPHASGKKYKYRQRYAVKTRSRIIEHDPPDIFKQHIWKPWTEPPQSPAAPNTPPKPETTTTTTKKGSPSLDGMTKKGLVKELQWQHPIRVLDIGTINSNVTRALNKESLPPACLTSIKVCLSETTRLATVTKRICQQAIGQYLEGLSLENLDDQDRLILQVLCRPFTDRDQLPDSEVVSEDVVDREDEDEQQNQIDESADITDDKNAKNEALQFFFSLLSAIYNAKPPRMTLATRTADLAKYAIPKRNESNIEPSNTESAEGGVLNPNLPSTNQPNTNASSPQSPPKTKGTKTESISVSAVRAFLVKAKDILPPQNEIALGPYPSSTILRSTAINLFVEFLNHYKTGSIDLCKKIRALKKKGRLPADSLDNIDLNMSPAQNFLNLNKIAGSPRCLVPMSYMETLFINLSELDLVKVFWHDPLLKRQLQEFAFPTVNLKKVEQVPMYVVDLWLGDIEPGHLVNKMITDIGSYSLEERKKRKNFARTTKRMSLLEIRNHLRTLRQADFHPRNYGNFGYLLRGSIRTDGFRLQLLGFKLNELNCVKFRRLPPERLPESITSTLGGTGHYLTEIRNVIKSESDVRRLWPGVNAQDIKVLGIDMGQAFVVGASALLPPPTKADTVSNAKLDSTPEAKSDTVSKSKSRAAPEKTYFHNLSIKQKAVYQPTFRHRNWLQRRKGRPPAEGMQSMAQIESSLPHRHGPEASIKDYVRRLNEVEDQFQEFYGKAAIKKHKWNARKARRQEFRTIANRLLGLVGGSIGARRDESNHVIIGIGLSSFSSKMRLSSLDGSFLAYFVQLARSLGYVVVGVNEFYTSKKCPGCEGFVGQVDLRRLYCPKCKVYMHRDVMAGHNMANIVRSHLVSQQRPKYLQPVDVNGEYPWEDGRGGGGKRYPGAAPAIVGSKRKAPVEWTDTKQDPDKDKEANEE</sequence>
<feature type="region of interest" description="Disordered" evidence="2">
    <location>
        <begin position="1244"/>
        <end position="1290"/>
    </location>
</feature>
<accession>A0A9P3GZK9</accession>
<evidence type="ECO:0000256" key="1">
    <source>
        <dbReference type="ARBA" id="ARBA00023125"/>
    </source>
</evidence>
<keyword evidence="1" id="KW-0238">DNA-binding</keyword>
<feature type="region of interest" description="Disordered" evidence="2">
    <location>
        <begin position="616"/>
        <end position="662"/>
    </location>
</feature>
<feature type="compositionally biased region" description="Basic and acidic residues" evidence="2">
    <location>
        <begin position="1275"/>
        <end position="1290"/>
    </location>
</feature>
<keyword evidence="5" id="KW-1185">Reference proteome</keyword>
<name>A0A9P3GZK9_9FUNG</name>
<reference evidence="4" key="2">
    <citation type="journal article" date="2022" name="Microbiol. Resour. Announc.">
        <title>Whole-Genome Sequence of Entomortierella parvispora E1425, a Mucoromycotan Fungus Associated with Burkholderiaceae-Related Endosymbiotic Bacteria.</title>
        <authorList>
            <person name="Herlambang A."/>
            <person name="Guo Y."/>
            <person name="Takashima Y."/>
            <person name="Narisawa K."/>
            <person name="Ohta H."/>
            <person name="Nishizawa T."/>
        </authorList>
    </citation>
    <scope>NUCLEOTIDE SEQUENCE</scope>
    <source>
        <strain evidence="4">E1425</strain>
    </source>
</reference>
<reference evidence="4" key="1">
    <citation type="submission" date="2021-11" db="EMBL/GenBank/DDBJ databases">
        <authorList>
            <person name="Herlambang A."/>
            <person name="Guo Y."/>
            <person name="Takashima Y."/>
            <person name="Nishizawa T."/>
        </authorList>
    </citation>
    <scope>NUCLEOTIDE SEQUENCE</scope>
    <source>
        <strain evidence="4">E1425</strain>
    </source>
</reference>
<comment type="caution">
    <text evidence="4">The sequence shown here is derived from an EMBL/GenBank/DDBJ whole genome shotgun (WGS) entry which is preliminary data.</text>
</comment>
<dbReference type="PANTHER" id="PTHR11081">
    <property type="entry name" value="FLAP ENDONUCLEASE FAMILY MEMBER"/>
    <property type="match status" value="1"/>
</dbReference>
<feature type="compositionally biased region" description="Low complexity" evidence="2">
    <location>
        <begin position="425"/>
        <end position="437"/>
    </location>
</feature>
<feature type="compositionally biased region" description="Polar residues" evidence="2">
    <location>
        <begin position="636"/>
        <end position="650"/>
    </location>
</feature>
<organism evidence="4 5">
    <name type="scientific">Entomortierella parvispora</name>
    <dbReference type="NCBI Taxonomy" id="205924"/>
    <lineage>
        <taxon>Eukaryota</taxon>
        <taxon>Fungi</taxon>
        <taxon>Fungi incertae sedis</taxon>
        <taxon>Mucoromycota</taxon>
        <taxon>Mortierellomycotina</taxon>
        <taxon>Mortierellomycetes</taxon>
        <taxon>Mortierellales</taxon>
        <taxon>Mortierellaceae</taxon>
        <taxon>Entomortierella</taxon>
    </lineage>
</organism>
<dbReference type="Proteomes" id="UP000827284">
    <property type="component" value="Unassembled WGS sequence"/>
</dbReference>
<dbReference type="InterPro" id="IPR006084">
    <property type="entry name" value="XPG/Rad2"/>
</dbReference>
<evidence type="ECO:0000313" key="4">
    <source>
        <dbReference type="EMBL" id="GJJ67737.1"/>
    </source>
</evidence>
<feature type="compositionally biased region" description="Acidic residues" evidence="2">
    <location>
        <begin position="545"/>
        <end position="569"/>
    </location>
</feature>
<dbReference type="EMBL" id="BQFW01000001">
    <property type="protein sequence ID" value="GJJ67737.1"/>
    <property type="molecule type" value="Genomic_DNA"/>
</dbReference>
<feature type="compositionally biased region" description="Basic and acidic residues" evidence="2">
    <location>
        <begin position="329"/>
        <end position="339"/>
    </location>
</feature>
<feature type="compositionally biased region" description="Basic and acidic residues" evidence="2">
    <location>
        <begin position="995"/>
        <end position="1011"/>
    </location>
</feature>
<dbReference type="Pfam" id="PF07282">
    <property type="entry name" value="Cas12f1-like_TNB"/>
    <property type="match status" value="1"/>
</dbReference>
<feature type="region of interest" description="Disordered" evidence="2">
    <location>
        <begin position="329"/>
        <end position="380"/>
    </location>
</feature>
<evidence type="ECO:0000313" key="5">
    <source>
        <dbReference type="Proteomes" id="UP000827284"/>
    </source>
</evidence>
<dbReference type="OrthoDB" id="2436419at2759"/>
<gene>
    <name evidence="4" type="ORF">EMPS_00083</name>
</gene>
<feature type="domain" description="Cas12f1-like TNB" evidence="3">
    <location>
        <begin position="1162"/>
        <end position="1216"/>
    </location>
</feature>
<dbReference type="InterPro" id="IPR010095">
    <property type="entry name" value="Cas12f1-like_TNB"/>
</dbReference>